<dbReference type="Proteomes" id="UP001142374">
    <property type="component" value="Unassembled WGS sequence"/>
</dbReference>
<dbReference type="AlphaFoldDB" id="A0A9X2LIF7"/>
<dbReference type="InterPro" id="IPR023476">
    <property type="entry name" value="Pep_tRNA_hydro_II_dom_sf"/>
</dbReference>
<name>A0A9X2LIF7_9ACTN</name>
<evidence type="ECO:0000313" key="2">
    <source>
        <dbReference type="Proteomes" id="UP001142374"/>
    </source>
</evidence>
<gene>
    <name evidence="1" type="ORF">NQU55_18915</name>
</gene>
<dbReference type="InterPro" id="IPR018988">
    <property type="entry name" value="DUF2000"/>
</dbReference>
<dbReference type="SUPFAM" id="SSF102462">
    <property type="entry name" value="Peptidyl-tRNA hydrolase II"/>
    <property type="match status" value="1"/>
</dbReference>
<dbReference type="Pfam" id="PF09391">
    <property type="entry name" value="DUF2000"/>
    <property type="match status" value="1"/>
</dbReference>
<sequence length="137" mass="14453">MSELLRTVIAVDKSLEAGAVANATAIVMGQLARVDARIYADDVRDGDGMHHAGIRFNTVVLSGRTSHLLQLAESARAEGLAPVVFTTRGQALSNSFDDYRAMVEEASSGELGICAVGVVGEDAGIRALTKRFSVYKG</sequence>
<reference evidence="1" key="1">
    <citation type="submission" date="2022-06" db="EMBL/GenBank/DDBJ databases">
        <title>WGS of actinobacteria.</title>
        <authorList>
            <person name="Thawai C."/>
        </authorList>
    </citation>
    <scope>NUCLEOTIDE SEQUENCE</scope>
    <source>
        <strain evidence="1">AA8</strain>
    </source>
</reference>
<dbReference type="RefSeq" id="WP_168095912.1">
    <property type="nucleotide sequence ID" value="NZ_JAATER010000515.1"/>
</dbReference>
<proteinExistence type="predicted"/>
<organism evidence="1 2">
    <name type="scientific">Streptomyces telluris</name>
    <dbReference type="NCBI Taxonomy" id="2720021"/>
    <lineage>
        <taxon>Bacteria</taxon>
        <taxon>Bacillati</taxon>
        <taxon>Actinomycetota</taxon>
        <taxon>Actinomycetes</taxon>
        <taxon>Kitasatosporales</taxon>
        <taxon>Streptomycetaceae</taxon>
        <taxon>Streptomyces</taxon>
    </lineage>
</organism>
<protein>
    <submittedName>
        <fullName evidence="1">DUF2000 domain-containing protein</fullName>
    </submittedName>
</protein>
<accession>A0A9X2LIF7</accession>
<comment type="caution">
    <text evidence="1">The sequence shown here is derived from an EMBL/GenBank/DDBJ whole genome shotgun (WGS) entry which is preliminary data.</text>
</comment>
<evidence type="ECO:0000313" key="1">
    <source>
        <dbReference type="EMBL" id="MCQ8771820.1"/>
    </source>
</evidence>
<dbReference type="Gene3D" id="3.40.1490.10">
    <property type="entry name" value="Bit1"/>
    <property type="match status" value="1"/>
</dbReference>
<dbReference type="EMBL" id="JANIID010000016">
    <property type="protein sequence ID" value="MCQ8771820.1"/>
    <property type="molecule type" value="Genomic_DNA"/>
</dbReference>
<keyword evidence="2" id="KW-1185">Reference proteome</keyword>